<evidence type="ECO:0000256" key="5">
    <source>
        <dbReference type="ARBA" id="ARBA00023163"/>
    </source>
</evidence>
<dbReference type="OrthoDB" id="9774822at2"/>
<protein>
    <submittedName>
        <fullName evidence="10">Regulatory protein VirG</fullName>
    </submittedName>
</protein>
<dbReference type="InterPro" id="IPR011006">
    <property type="entry name" value="CheY-like_superfamily"/>
</dbReference>
<dbReference type="GO" id="GO:0005829">
    <property type="term" value="C:cytosol"/>
    <property type="evidence" value="ECO:0007669"/>
    <property type="project" value="TreeGrafter"/>
</dbReference>
<keyword evidence="5" id="KW-0804">Transcription</keyword>
<dbReference type="InterPro" id="IPR016032">
    <property type="entry name" value="Sig_transdc_resp-reg_C-effctor"/>
</dbReference>
<keyword evidence="4 7" id="KW-0238">DNA-binding</keyword>
<keyword evidence="2" id="KW-0902">Two-component regulatory system</keyword>
<dbReference type="CDD" id="cd00383">
    <property type="entry name" value="trans_reg_C"/>
    <property type="match status" value="1"/>
</dbReference>
<proteinExistence type="predicted"/>
<dbReference type="Pfam" id="PF00486">
    <property type="entry name" value="Trans_reg_C"/>
    <property type="match status" value="1"/>
</dbReference>
<dbReference type="InterPro" id="IPR039420">
    <property type="entry name" value="WalR-like"/>
</dbReference>
<dbReference type="Proteomes" id="UP000253919">
    <property type="component" value="Unassembled WGS sequence"/>
</dbReference>
<dbReference type="SUPFAM" id="SSF52172">
    <property type="entry name" value="CheY-like"/>
    <property type="match status" value="1"/>
</dbReference>
<dbReference type="GO" id="GO:0006355">
    <property type="term" value="P:regulation of DNA-templated transcription"/>
    <property type="evidence" value="ECO:0007669"/>
    <property type="project" value="InterPro"/>
</dbReference>
<dbReference type="Pfam" id="PF00072">
    <property type="entry name" value="Response_reg"/>
    <property type="match status" value="1"/>
</dbReference>
<dbReference type="FunFam" id="3.40.50.2300:FF:000001">
    <property type="entry name" value="DNA-binding response regulator PhoB"/>
    <property type="match status" value="1"/>
</dbReference>
<evidence type="ECO:0000256" key="1">
    <source>
        <dbReference type="ARBA" id="ARBA00022553"/>
    </source>
</evidence>
<name>A0A369QKD9_9BACT</name>
<dbReference type="PROSITE" id="PS51755">
    <property type="entry name" value="OMPR_PHOB"/>
    <property type="match status" value="1"/>
</dbReference>
<dbReference type="GO" id="GO:0000976">
    <property type="term" value="F:transcription cis-regulatory region binding"/>
    <property type="evidence" value="ECO:0007669"/>
    <property type="project" value="TreeGrafter"/>
</dbReference>
<dbReference type="AlphaFoldDB" id="A0A369QKD9"/>
<reference evidence="10 11" key="1">
    <citation type="submission" date="2018-04" db="EMBL/GenBank/DDBJ databases">
        <title>Adhaeribacter sp. HMF7616 genome sequencing and assembly.</title>
        <authorList>
            <person name="Kang H."/>
            <person name="Kang J."/>
            <person name="Cha I."/>
            <person name="Kim H."/>
            <person name="Joh K."/>
        </authorList>
    </citation>
    <scope>NUCLEOTIDE SEQUENCE [LARGE SCALE GENOMIC DNA]</scope>
    <source>
        <strain evidence="10 11">HMF7616</strain>
    </source>
</reference>
<keyword evidence="1 6" id="KW-0597">Phosphoprotein</keyword>
<comment type="caution">
    <text evidence="10">The sequence shown here is derived from an EMBL/GenBank/DDBJ whole genome shotgun (WGS) entry which is preliminary data.</text>
</comment>
<dbReference type="InterPro" id="IPR001789">
    <property type="entry name" value="Sig_transdc_resp-reg_receiver"/>
</dbReference>
<feature type="modified residue" description="4-aspartylphosphate" evidence="6">
    <location>
        <position position="52"/>
    </location>
</feature>
<evidence type="ECO:0000313" key="11">
    <source>
        <dbReference type="Proteomes" id="UP000253919"/>
    </source>
</evidence>
<feature type="domain" description="Response regulatory" evidence="8">
    <location>
        <begin position="3"/>
        <end position="117"/>
    </location>
</feature>
<feature type="domain" description="OmpR/PhoB-type" evidence="9">
    <location>
        <begin position="131"/>
        <end position="228"/>
    </location>
</feature>
<dbReference type="GO" id="GO:0000156">
    <property type="term" value="F:phosphorelay response regulator activity"/>
    <property type="evidence" value="ECO:0007669"/>
    <property type="project" value="TreeGrafter"/>
</dbReference>
<dbReference type="PANTHER" id="PTHR48111:SF40">
    <property type="entry name" value="PHOSPHATE REGULON TRANSCRIPTIONAL REGULATORY PROTEIN PHOB"/>
    <property type="match status" value="1"/>
</dbReference>
<evidence type="ECO:0000256" key="4">
    <source>
        <dbReference type="ARBA" id="ARBA00023125"/>
    </source>
</evidence>
<feature type="DNA-binding region" description="OmpR/PhoB-type" evidence="7">
    <location>
        <begin position="131"/>
        <end position="228"/>
    </location>
</feature>
<evidence type="ECO:0000313" key="10">
    <source>
        <dbReference type="EMBL" id="RDC65383.1"/>
    </source>
</evidence>
<dbReference type="Gene3D" id="6.10.250.690">
    <property type="match status" value="1"/>
</dbReference>
<dbReference type="RefSeq" id="WP_115374397.1">
    <property type="nucleotide sequence ID" value="NZ_QASA01000001.1"/>
</dbReference>
<dbReference type="SUPFAM" id="SSF46894">
    <property type="entry name" value="C-terminal effector domain of the bipartite response regulators"/>
    <property type="match status" value="1"/>
</dbReference>
<dbReference type="SMART" id="SM00862">
    <property type="entry name" value="Trans_reg_C"/>
    <property type="match status" value="1"/>
</dbReference>
<dbReference type="CDD" id="cd17574">
    <property type="entry name" value="REC_OmpR"/>
    <property type="match status" value="1"/>
</dbReference>
<keyword evidence="3" id="KW-0805">Transcription regulation</keyword>
<evidence type="ECO:0000256" key="2">
    <source>
        <dbReference type="ARBA" id="ARBA00023012"/>
    </source>
</evidence>
<evidence type="ECO:0000256" key="6">
    <source>
        <dbReference type="PROSITE-ProRule" id="PRU00169"/>
    </source>
</evidence>
<dbReference type="EMBL" id="QASA01000001">
    <property type="protein sequence ID" value="RDC65383.1"/>
    <property type="molecule type" value="Genomic_DNA"/>
</dbReference>
<accession>A0A369QKD9</accession>
<keyword evidence="11" id="KW-1185">Reference proteome</keyword>
<sequence>MAHLLLVEDDENLSFLIQDNLEQQGYTVQLCRDGATALQAFARQTFDLCILDVMLPVLDGFTLAQEIRKINTRVPILFLTAKAQPEDRIQGLRLGADDYVTKPFRLEELNLRLKAILKRTAVSTPAKPQNDSFVYFGECRLDYANLLLWVQDQKLQLTQKEADVLRMLGLQLNTIVKRDVILKTVWQDNGYFVARSMDVFISKLRKYLRPDSTLKISTIHGVGYKLEEIPVS</sequence>
<dbReference type="PANTHER" id="PTHR48111">
    <property type="entry name" value="REGULATOR OF RPOS"/>
    <property type="match status" value="1"/>
</dbReference>
<dbReference type="GO" id="GO:0032993">
    <property type="term" value="C:protein-DNA complex"/>
    <property type="evidence" value="ECO:0007669"/>
    <property type="project" value="TreeGrafter"/>
</dbReference>
<evidence type="ECO:0000256" key="3">
    <source>
        <dbReference type="ARBA" id="ARBA00023015"/>
    </source>
</evidence>
<dbReference type="PROSITE" id="PS50110">
    <property type="entry name" value="RESPONSE_REGULATORY"/>
    <property type="match status" value="1"/>
</dbReference>
<gene>
    <name evidence="10" type="ORF">AHMF7616_04013</name>
</gene>
<dbReference type="Gene3D" id="1.10.10.10">
    <property type="entry name" value="Winged helix-like DNA-binding domain superfamily/Winged helix DNA-binding domain"/>
    <property type="match status" value="1"/>
</dbReference>
<evidence type="ECO:0000259" key="8">
    <source>
        <dbReference type="PROSITE" id="PS50110"/>
    </source>
</evidence>
<dbReference type="InterPro" id="IPR001867">
    <property type="entry name" value="OmpR/PhoB-type_DNA-bd"/>
</dbReference>
<evidence type="ECO:0000256" key="7">
    <source>
        <dbReference type="PROSITE-ProRule" id="PRU01091"/>
    </source>
</evidence>
<dbReference type="SMART" id="SM00448">
    <property type="entry name" value="REC"/>
    <property type="match status" value="1"/>
</dbReference>
<dbReference type="InterPro" id="IPR036388">
    <property type="entry name" value="WH-like_DNA-bd_sf"/>
</dbReference>
<dbReference type="Gene3D" id="3.40.50.2300">
    <property type="match status" value="1"/>
</dbReference>
<organism evidence="10 11">
    <name type="scientific">Adhaeribacter pallidiroseus</name>
    <dbReference type="NCBI Taxonomy" id="2072847"/>
    <lineage>
        <taxon>Bacteria</taxon>
        <taxon>Pseudomonadati</taxon>
        <taxon>Bacteroidota</taxon>
        <taxon>Cytophagia</taxon>
        <taxon>Cytophagales</taxon>
        <taxon>Hymenobacteraceae</taxon>
        <taxon>Adhaeribacter</taxon>
    </lineage>
</organism>
<evidence type="ECO:0000259" key="9">
    <source>
        <dbReference type="PROSITE" id="PS51755"/>
    </source>
</evidence>